<dbReference type="Proteomes" id="UP000796880">
    <property type="component" value="Unassembled WGS sequence"/>
</dbReference>
<proteinExistence type="predicted"/>
<feature type="region of interest" description="Disordered" evidence="1">
    <location>
        <begin position="127"/>
        <end position="153"/>
    </location>
</feature>
<comment type="caution">
    <text evidence="2">The sequence shown here is derived from an EMBL/GenBank/DDBJ whole genome shotgun (WGS) entry which is preliminary data.</text>
</comment>
<name>A0A8K0GU74_9ROSA</name>
<accession>A0A8K0GU74</accession>
<evidence type="ECO:0000313" key="2">
    <source>
        <dbReference type="EMBL" id="KAF3438489.1"/>
    </source>
</evidence>
<keyword evidence="3" id="KW-1185">Reference proteome</keyword>
<dbReference type="AlphaFoldDB" id="A0A8K0GU74"/>
<sequence length="199" mass="22606">MSGATVVGKRRAHRPSGLAWKCRANRTRAYLEARQGRARDLREELSLHGSEKAWLGHQSRATARTCLKSGRLGFQALSLIVKFGGRRRALDQVFALKPSKTYFQQPRQRHQPNERVNLASKIVAPERQEEEITPTQKDVARPSFTEGGTSMTDERVDQLLAQMEELVQSTRALQQWNEAQERINRQLLEAFNAVQNNSG</sequence>
<evidence type="ECO:0000313" key="3">
    <source>
        <dbReference type="Proteomes" id="UP000796880"/>
    </source>
</evidence>
<organism evidence="2 3">
    <name type="scientific">Rhamnella rubrinervis</name>
    <dbReference type="NCBI Taxonomy" id="2594499"/>
    <lineage>
        <taxon>Eukaryota</taxon>
        <taxon>Viridiplantae</taxon>
        <taxon>Streptophyta</taxon>
        <taxon>Embryophyta</taxon>
        <taxon>Tracheophyta</taxon>
        <taxon>Spermatophyta</taxon>
        <taxon>Magnoliopsida</taxon>
        <taxon>eudicotyledons</taxon>
        <taxon>Gunneridae</taxon>
        <taxon>Pentapetalae</taxon>
        <taxon>rosids</taxon>
        <taxon>fabids</taxon>
        <taxon>Rosales</taxon>
        <taxon>Rhamnaceae</taxon>
        <taxon>rhamnoid group</taxon>
        <taxon>Rhamneae</taxon>
        <taxon>Rhamnella</taxon>
    </lineage>
</organism>
<protein>
    <submittedName>
        <fullName evidence="2">Uncharacterized protein</fullName>
    </submittedName>
</protein>
<evidence type="ECO:0000256" key="1">
    <source>
        <dbReference type="SAM" id="MobiDB-lite"/>
    </source>
</evidence>
<reference evidence="2" key="1">
    <citation type="submission" date="2020-03" db="EMBL/GenBank/DDBJ databases">
        <title>A high-quality chromosome-level genome assembly of a woody plant with both climbing and erect habits, Rhamnella rubrinervis.</title>
        <authorList>
            <person name="Lu Z."/>
            <person name="Yang Y."/>
            <person name="Zhu X."/>
            <person name="Sun Y."/>
        </authorList>
    </citation>
    <scope>NUCLEOTIDE SEQUENCE</scope>
    <source>
        <strain evidence="2">BYM</strain>
        <tissue evidence="2">Leaf</tissue>
    </source>
</reference>
<gene>
    <name evidence="2" type="ORF">FNV43_RR21251</name>
</gene>
<dbReference type="EMBL" id="VOIH02000009">
    <property type="protein sequence ID" value="KAF3438489.1"/>
    <property type="molecule type" value="Genomic_DNA"/>
</dbReference>